<dbReference type="Gene3D" id="1.20.1280.50">
    <property type="match status" value="1"/>
</dbReference>
<dbReference type="Proteomes" id="UP000281468">
    <property type="component" value="Unassembled WGS sequence"/>
</dbReference>
<dbReference type="InterPro" id="IPR001810">
    <property type="entry name" value="F-box_dom"/>
</dbReference>
<dbReference type="VEuPathDB" id="FungiDB:BTJ68_08398"/>
<dbReference type="SUPFAM" id="SSF81383">
    <property type="entry name" value="F-box domain"/>
    <property type="match status" value="1"/>
</dbReference>
<gene>
    <name evidence="3" type="ORF">D0862_10971</name>
</gene>
<accession>A0A3M7FD01</accession>
<dbReference type="CDD" id="cd09917">
    <property type="entry name" value="F-box_SF"/>
    <property type="match status" value="1"/>
</dbReference>
<feature type="compositionally biased region" description="Low complexity" evidence="1">
    <location>
        <begin position="419"/>
        <end position="430"/>
    </location>
</feature>
<dbReference type="AlphaFoldDB" id="A0A3M7FD01"/>
<name>A0A3M7FD01_HORWE</name>
<organism evidence="3 4">
    <name type="scientific">Hortaea werneckii</name>
    <name type="common">Black yeast</name>
    <name type="synonym">Cladosporium werneckii</name>
    <dbReference type="NCBI Taxonomy" id="91943"/>
    <lineage>
        <taxon>Eukaryota</taxon>
        <taxon>Fungi</taxon>
        <taxon>Dikarya</taxon>
        <taxon>Ascomycota</taxon>
        <taxon>Pezizomycotina</taxon>
        <taxon>Dothideomycetes</taxon>
        <taxon>Dothideomycetidae</taxon>
        <taxon>Mycosphaerellales</taxon>
        <taxon>Teratosphaeriaceae</taxon>
        <taxon>Hortaea</taxon>
    </lineage>
</organism>
<feature type="region of interest" description="Disordered" evidence="1">
    <location>
        <begin position="366"/>
        <end position="391"/>
    </location>
</feature>
<dbReference type="SUPFAM" id="SSF82171">
    <property type="entry name" value="DPP6 N-terminal domain-like"/>
    <property type="match status" value="1"/>
</dbReference>
<dbReference type="Pfam" id="PF12937">
    <property type="entry name" value="F-box-like"/>
    <property type="match status" value="1"/>
</dbReference>
<protein>
    <recommendedName>
        <fullName evidence="2">F-box domain-containing protein</fullName>
    </recommendedName>
</protein>
<evidence type="ECO:0000259" key="2">
    <source>
        <dbReference type="PROSITE" id="PS50181"/>
    </source>
</evidence>
<evidence type="ECO:0000256" key="1">
    <source>
        <dbReference type="SAM" id="MobiDB-lite"/>
    </source>
</evidence>
<evidence type="ECO:0000313" key="3">
    <source>
        <dbReference type="EMBL" id="RMY86214.1"/>
    </source>
</evidence>
<proteinExistence type="predicted"/>
<dbReference type="PROSITE" id="PS50181">
    <property type="entry name" value="FBOX"/>
    <property type="match status" value="1"/>
</dbReference>
<dbReference type="EMBL" id="QWIQ01000458">
    <property type="protein sequence ID" value="RMY86214.1"/>
    <property type="molecule type" value="Genomic_DNA"/>
</dbReference>
<comment type="caution">
    <text evidence="3">The sequence shown here is derived from an EMBL/GenBank/DDBJ whole genome shotgun (WGS) entry which is preliminary data.</text>
</comment>
<feature type="region of interest" description="Disordered" evidence="1">
    <location>
        <begin position="491"/>
        <end position="521"/>
    </location>
</feature>
<evidence type="ECO:0000313" key="4">
    <source>
        <dbReference type="Proteomes" id="UP000281468"/>
    </source>
</evidence>
<feature type="region of interest" description="Disordered" evidence="1">
    <location>
        <begin position="419"/>
        <end position="440"/>
    </location>
</feature>
<feature type="compositionally biased region" description="Low complexity" evidence="1">
    <location>
        <begin position="366"/>
        <end position="380"/>
    </location>
</feature>
<feature type="domain" description="F-box" evidence="2">
    <location>
        <begin position="32"/>
        <end position="79"/>
    </location>
</feature>
<reference evidence="3 4" key="1">
    <citation type="journal article" date="2018" name="BMC Genomics">
        <title>Genomic evidence for intraspecific hybridization in a clonal and extremely halotolerant yeast.</title>
        <authorList>
            <person name="Gostincar C."/>
            <person name="Stajich J.E."/>
            <person name="Zupancic J."/>
            <person name="Zalar P."/>
            <person name="Gunde-Cimerman N."/>
        </authorList>
    </citation>
    <scope>NUCLEOTIDE SEQUENCE [LARGE SCALE GENOMIC DNA]</scope>
    <source>
        <strain evidence="3 4">EXF-171</strain>
    </source>
</reference>
<dbReference type="InterPro" id="IPR036047">
    <property type="entry name" value="F-box-like_dom_sf"/>
</dbReference>
<feature type="compositionally biased region" description="Basic and acidic residues" evidence="1">
    <location>
        <begin position="491"/>
        <end position="507"/>
    </location>
</feature>
<sequence length="598" mass="65756">MDVRGGEQSICCITTTAMDNSLERVLTVHQSSMGSTRLPLELQQHVFSYLDAKSFWAARNVCKWWRFASVDAVTLARQLRKLPILPPADAGQLTPREMHDLFAEASYTLMLGMQVKRGADEEGMMSAPQRQGFLAGPRVTAISSGTRTVTINDRVIALFDTAGDSPRLLTQRPLNDLKETVGNGPWLKVTPSSYHELALSSDGNLLAIAQERTIQIYDLSAEPDSFTVNEYIPSAAGHYICGLDFEQNDHVLRVRLSGKGAVLYLGTPSLDPDSRNEEQQEQKADIWHWKSKAGLRHVFLDSTLLSLRCNHSSGSESTSTDPDARLSGIQLLRPFEQGYLLAAQKHGRKESSYYILAHVQCSFPSTTPSPATTPNTTEPSFPLPSSQQPAPLTVEPTTVTLLARLESFLSAWDYTLNGTGDSSSSSSNSSGGMGRWENMPSCHEHHPSYALSADMRLLVLAERDKKRIRPVQLSQLFVYRLPGEGRLIERLRGQRRENEEGRKDDGGVGKSLPSDAEGAGDEVLGEWEVKKGRKHAVARIPLCLSTIQGAVNELRLVEEGGASSCHEKEGETNGAGKSFVLTALAWDAAKKWTFSQMC</sequence>